<evidence type="ECO:0000313" key="3">
    <source>
        <dbReference type="Proteomes" id="UP000653565"/>
    </source>
</evidence>
<accession>A0A8H4H1S7</accession>
<sequence>MTDSLPYDYTSWQFLDAIGQASPLQQELQTEEAMSLAFELSAHGRGESDFALLSSDNCVPYGQTSAKAATAGTGFMHAQTHSPPIEMGMGMGMGMDMDMEMFAQGMEFISVPPFPDLTLGHGKETPDELSLLRSTSHDATQRALFMTPSGITSPSSSSFSSTSSSNRNSSSPSLDPCTPSTTSSTSKESDEDCDWDCDRDLDPSLGMGLGMHFYKLPDRLDSFQSVPRTPRHVHPPHHIQPYTHRVNHRTSAEDEEDALTPLEMPDGSTRFTANWLPVDPTGGFTIDSPSVSATASAMKFGYGHGYGYGQQDHYGYGYPDGDLSMEFSKEAFIQMPAPAPVARGKIARPADLGQFRWNLTPTGADTATSTPARSDACLDEMR</sequence>
<name>A0A8H4H1S7_9EURO</name>
<comment type="caution">
    <text evidence="2">The sequence shown here is derived from an EMBL/GenBank/DDBJ whole genome shotgun (WGS) entry which is preliminary data.</text>
</comment>
<reference evidence="2" key="2">
    <citation type="submission" date="2020-04" db="EMBL/GenBank/DDBJ databases">
        <authorList>
            <person name="Santos R.A.C."/>
            <person name="Steenwyk J.L."/>
            <person name="Rivero-Menendez O."/>
            <person name="Mead M.E."/>
            <person name="Silva L.P."/>
            <person name="Bastos R.W."/>
            <person name="Alastruey-Izquierdo A."/>
            <person name="Goldman G.H."/>
            <person name="Rokas A."/>
        </authorList>
    </citation>
    <scope>NUCLEOTIDE SEQUENCE</scope>
    <source>
        <strain evidence="2">CNM-CM6805</strain>
    </source>
</reference>
<feature type="region of interest" description="Disordered" evidence="1">
    <location>
        <begin position="360"/>
        <end position="382"/>
    </location>
</feature>
<proteinExistence type="predicted"/>
<evidence type="ECO:0000313" key="2">
    <source>
        <dbReference type="EMBL" id="KAF4233055.1"/>
    </source>
</evidence>
<protein>
    <submittedName>
        <fullName evidence="2">Uncharacterized protein</fullName>
    </submittedName>
</protein>
<feature type="compositionally biased region" description="Polar residues" evidence="1">
    <location>
        <begin position="360"/>
        <end position="372"/>
    </location>
</feature>
<gene>
    <name evidence="2" type="ORF">CNMCM6805_009540</name>
</gene>
<evidence type="ECO:0000256" key="1">
    <source>
        <dbReference type="SAM" id="MobiDB-lite"/>
    </source>
</evidence>
<organism evidence="2 3">
    <name type="scientific">Aspergillus fumigatiaffinis</name>
    <dbReference type="NCBI Taxonomy" id="340414"/>
    <lineage>
        <taxon>Eukaryota</taxon>
        <taxon>Fungi</taxon>
        <taxon>Dikarya</taxon>
        <taxon>Ascomycota</taxon>
        <taxon>Pezizomycotina</taxon>
        <taxon>Eurotiomycetes</taxon>
        <taxon>Eurotiomycetidae</taxon>
        <taxon>Eurotiales</taxon>
        <taxon>Aspergillaceae</taxon>
        <taxon>Aspergillus</taxon>
        <taxon>Aspergillus subgen. Fumigati</taxon>
    </lineage>
</organism>
<dbReference type="OrthoDB" id="4509688at2759"/>
<feature type="region of interest" description="Disordered" evidence="1">
    <location>
        <begin position="147"/>
        <end position="194"/>
    </location>
</feature>
<feature type="compositionally biased region" description="Low complexity" evidence="1">
    <location>
        <begin position="152"/>
        <end position="186"/>
    </location>
</feature>
<reference evidence="2" key="1">
    <citation type="journal article" date="2020" name="bioRxiv">
        <title>Genomic and phenotypic heterogeneity of clinical isolates of the human pathogens Aspergillus fumigatus, Aspergillus lentulus and Aspergillus fumigatiaffinis.</title>
        <authorList>
            <person name="dos Santos R.A.C."/>
            <person name="Steenwyk J.L."/>
            <person name="Rivero-Menendez O."/>
            <person name="Mead M.E."/>
            <person name="Silva L.P."/>
            <person name="Bastos R.W."/>
            <person name="Alastruey-Izquierdo A."/>
            <person name="Goldman G.H."/>
            <person name="Rokas A."/>
        </authorList>
    </citation>
    <scope>NUCLEOTIDE SEQUENCE</scope>
    <source>
        <strain evidence="2">CNM-CM6805</strain>
    </source>
</reference>
<keyword evidence="3" id="KW-1185">Reference proteome</keyword>
<dbReference type="AlphaFoldDB" id="A0A8H4H1S7"/>
<dbReference type="Proteomes" id="UP000653565">
    <property type="component" value="Unassembled WGS sequence"/>
</dbReference>
<dbReference type="EMBL" id="JAAAPX010000083">
    <property type="protein sequence ID" value="KAF4233055.1"/>
    <property type="molecule type" value="Genomic_DNA"/>
</dbReference>